<evidence type="ECO:0000256" key="2">
    <source>
        <dbReference type="ARBA" id="ARBA00022679"/>
    </source>
</evidence>
<dbReference type="Proteomes" id="UP001152523">
    <property type="component" value="Unassembled WGS sequence"/>
</dbReference>
<evidence type="ECO:0000313" key="4">
    <source>
        <dbReference type="EMBL" id="CAH9098789.1"/>
    </source>
</evidence>
<protein>
    <recommendedName>
        <fullName evidence="6">UDP-glucose iridoid glucosyltransferase-like</fullName>
    </recommendedName>
</protein>
<organism evidence="4 5">
    <name type="scientific">Cuscuta epithymum</name>
    <dbReference type="NCBI Taxonomy" id="186058"/>
    <lineage>
        <taxon>Eukaryota</taxon>
        <taxon>Viridiplantae</taxon>
        <taxon>Streptophyta</taxon>
        <taxon>Embryophyta</taxon>
        <taxon>Tracheophyta</taxon>
        <taxon>Spermatophyta</taxon>
        <taxon>Magnoliopsida</taxon>
        <taxon>eudicotyledons</taxon>
        <taxon>Gunneridae</taxon>
        <taxon>Pentapetalae</taxon>
        <taxon>asterids</taxon>
        <taxon>lamiids</taxon>
        <taxon>Solanales</taxon>
        <taxon>Convolvulaceae</taxon>
        <taxon>Cuscuteae</taxon>
        <taxon>Cuscuta</taxon>
        <taxon>Cuscuta subgen. Cuscuta</taxon>
    </lineage>
</organism>
<evidence type="ECO:0000313" key="5">
    <source>
        <dbReference type="Proteomes" id="UP001152523"/>
    </source>
</evidence>
<dbReference type="InterPro" id="IPR002213">
    <property type="entry name" value="UDP_glucos_trans"/>
</dbReference>
<evidence type="ECO:0008006" key="6">
    <source>
        <dbReference type="Google" id="ProtNLM"/>
    </source>
</evidence>
<proteinExistence type="inferred from homology"/>
<dbReference type="FunFam" id="3.40.50.2000:FF:000120">
    <property type="entry name" value="UDP-glycosyltransferase 76C1"/>
    <property type="match status" value="1"/>
</dbReference>
<dbReference type="FunFam" id="3.40.50.2000:FF:000040">
    <property type="entry name" value="UDP-glycosyltransferase 76C1"/>
    <property type="match status" value="1"/>
</dbReference>
<accession>A0AAV0DFX4</accession>
<dbReference type="PANTHER" id="PTHR11926">
    <property type="entry name" value="GLUCOSYL/GLUCURONOSYL TRANSFERASES"/>
    <property type="match status" value="1"/>
</dbReference>
<dbReference type="EMBL" id="CAMAPF010000101">
    <property type="protein sequence ID" value="CAH9098789.1"/>
    <property type="molecule type" value="Genomic_DNA"/>
</dbReference>
<keyword evidence="5" id="KW-1185">Reference proteome</keyword>
<comment type="caution">
    <text evidence="4">The sequence shown here is derived from an EMBL/GenBank/DDBJ whole genome shotgun (WGS) entry which is preliminary data.</text>
</comment>
<dbReference type="GO" id="GO:0080043">
    <property type="term" value="F:quercetin 3-O-glucosyltransferase activity"/>
    <property type="evidence" value="ECO:0007669"/>
    <property type="project" value="TreeGrafter"/>
</dbReference>
<comment type="similarity">
    <text evidence="1">Belongs to the UDP-glycosyltransferase family.</text>
</comment>
<dbReference type="CDD" id="cd03784">
    <property type="entry name" value="GT1_Gtf-like"/>
    <property type="match status" value="1"/>
</dbReference>
<dbReference type="AlphaFoldDB" id="A0AAV0DFX4"/>
<evidence type="ECO:0000256" key="1">
    <source>
        <dbReference type="ARBA" id="ARBA00009995"/>
    </source>
</evidence>
<dbReference type="GO" id="GO:0080044">
    <property type="term" value="F:quercetin 7-O-glucosyltransferase activity"/>
    <property type="evidence" value="ECO:0007669"/>
    <property type="project" value="TreeGrafter"/>
</dbReference>
<feature type="region of interest" description="Disordered" evidence="3">
    <location>
        <begin position="454"/>
        <end position="478"/>
    </location>
</feature>
<dbReference type="Pfam" id="PF00201">
    <property type="entry name" value="UDPGT"/>
    <property type="match status" value="1"/>
</dbReference>
<keyword evidence="2" id="KW-0808">Transferase</keyword>
<dbReference type="PANTHER" id="PTHR11926:SF1374">
    <property type="entry name" value="UDP-GLYCOSYLTRANSFERASE 76F1-RELATED"/>
    <property type="match status" value="1"/>
</dbReference>
<dbReference type="Gene3D" id="3.40.50.2000">
    <property type="entry name" value="Glycogen Phosphorylase B"/>
    <property type="match status" value="2"/>
</dbReference>
<name>A0AAV0DFX4_9ASTE</name>
<evidence type="ECO:0000256" key="3">
    <source>
        <dbReference type="SAM" id="MobiDB-lite"/>
    </source>
</evidence>
<dbReference type="SUPFAM" id="SSF53756">
    <property type="entry name" value="UDP-Glycosyltransferase/glycogen phosphorylase"/>
    <property type="match status" value="1"/>
</dbReference>
<reference evidence="4" key="1">
    <citation type="submission" date="2022-07" db="EMBL/GenBank/DDBJ databases">
        <authorList>
            <person name="Macas J."/>
            <person name="Novak P."/>
            <person name="Neumann P."/>
        </authorList>
    </citation>
    <scope>NUCLEOTIDE SEQUENCE</scope>
</reference>
<sequence>MDGGAERRRRDCVVMVPAPFQGHVTPMLQLGHILHLKGFSIIIAHTQYKAPDPSNHPDFSFHDLADGLDSSDSITGGRGLEMLYAMNENCRVPLQEYLEEKGDVVSCIIYDNIMFFVDQVAALLKLPSIVLRPFNAAYLLALLHMLDNGDSVLPVPESRLQDSIPDLHPLRYQDIYTHLEKEEVRRFMLTSNDVRSSVAIIWNTVEVLEHTLLSRLQQRYKVPIFPIGPFHKISASSKTSLIEEDESCLTWLDKQAPQSVLFVSISGSLAGINESDVEEIAWGLADSDQPFVWAIRPGSIEGKEKLLEDFKKRTINKGQVVKWAPQKDVLAHSSVGGFWSHCGWNSTLECLSEGIPLICRPHFADQLVNARFLVHKWKVGLELEKMERGIIADTIRRLMVGGERKELKNNVMEIKEKLDNSFKKDEGTSYRALSELVNFISSFSLSNSDREVSVGQSYTGTDRSTDPKGRSPLNNKNF</sequence>
<gene>
    <name evidence="4" type="ORF">CEPIT_LOCUS14548</name>
</gene>